<organism evidence="6">
    <name type="scientific">hydrothermal vent metagenome</name>
    <dbReference type="NCBI Taxonomy" id="652676"/>
    <lineage>
        <taxon>unclassified sequences</taxon>
        <taxon>metagenomes</taxon>
        <taxon>ecological metagenomes</taxon>
    </lineage>
</organism>
<keyword evidence="4 5" id="KW-0472">Membrane</keyword>
<dbReference type="CDD" id="cd16914">
    <property type="entry name" value="EcfT"/>
    <property type="match status" value="1"/>
</dbReference>
<keyword evidence="2 5" id="KW-0812">Transmembrane</keyword>
<feature type="transmembrane region" description="Helical" evidence="5">
    <location>
        <begin position="115"/>
        <end position="135"/>
    </location>
</feature>
<accession>A0A160VEN8</accession>
<keyword evidence="3 5" id="KW-1133">Transmembrane helix</keyword>
<evidence type="ECO:0000256" key="1">
    <source>
        <dbReference type="ARBA" id="ARBA00004141"/>
    </source>
</evidence>
<gene>
    <name evidence="6" type="ORF">MGWOODY_Mmi330</name>
</gene>
<protein>
    <submittedName>
        <fullName evidence="6">Uncharacterized protein</fullName>
    </submittedName>
</protein>
<sequence length="141" mass="16565">MFFFESIQNQDIVIIARSIWVRLNKPWKWVEDFFLFLGMTLRFYPTFQSNWQLLRNTRKSLGLEADLSYLGQVKIAAKEMPGLLIHQLRRADDIAMAMKLRGYGKQFPRGVTYPTIFNAVHLIQIILISSIYWVIHTIATI</sequence>
<reference evidence="6" key="1">
    <citation type="submission" date="2015-10" db="EMBL/GenBank/DDBJ databases">
        <authorList>
            <person name="Gilbert D.G."/>
        </authorList>
    </citation>
    <scope>NUCLEOTIDE SEQUENCE</scope>
</reference>
<proteinExistence type="predicted"/>
<evidence type="ECO:0000256" key="4">
    <source>
        <dbReference type="ARBA" id="ARBA00023136"/>
    </source>
</evidence>
<dbReference type="InterPro" id="IPR003339">
    <property type="entry name" value="ABC/ECF_trnsptr_transmembrane"/>
</dbReference>
<dbReference type="AlphaFoldDB" id="A0A160VEN8"/>
<dbReference type="EMBL" id="FAXC01000039">
    <property type="protein sequence ID" value="CUV08269.1"/>
    <property type="molecule type" value="Genomic_DNA"/>
</dbReference>
<evidence type="ECO:0000313" key="6">
    <source>
        <dbReference type="EMBL" id="CUV08269.1"/>
    </source>
</evidence>
<name>A0A160VEN8_9ZZZZ</name>
<evidence type="ECO:0000256" key="5">
    <source>
        <dbReference type="SAM" id="Phobius"/>
    </source>
</evidence>
<dbReference type="GO" id="GO:0005886">
    <property type="term" value="C:plasma membrane"/>
    <property type="evidence" value="ECO:0007669"/>
    <property type="project" value="UniProtKB-ARBA"/>
</dbReference>
<evidence type="ECO:0000256" key="2">
    <source>
        <dbReference type="ARBA" id="ARBA00022692"/>
    </source>
</evidence>
<comment type="subcellular location">
    <subcellularLocation>
        <location evidence="1">Membrane</location>
        <topology evidence="1">Multi-pass membrane protein</topology>
    </subcellularLocation>
</comment>
<evidence type="ECO:0000256" key="3">
    <source>
        <dbReference type="ARBA" id="ARBA00022989"/>
    </source>
</evidence>